<dbReference type="PROSITE" id="PS00297">
    <property type="entry name" value="HSP70_1"/>
    <property type="match status" value="1"/>
</dbReference>
<dbReference type="Gene3D" id="3.30.420.40">
    <property type="match status" value="2"/>
</dbReference>
<gene>
    <name evidence="4" type="ORF">SAMN02745216_03520</name>
</gene>
<name>A0A1M6ST73_9BACT</name>
<dbReference type="RefSeq" id="WP_073477566.1">
    <property type="nucleotide sequence ID" value="NZ_FQZU01000025.1"/>
</dbReference>
<dbReference type="InterPro" id="IPR021030">
    <property type="entry name" value="DUF3731"/>
</dbReference>
<dbReference type="GO" id="GO:0140662">
    <property type="term" value="F:ATP-dependent protein folding chaperone"/>
    <property type="evidence" value="ECO:0007669"/>
    <property type="project" value="InterPro"/>
</dbReference>
<evidence type="ECO:0000256" key="3">
    <source>
        <dbReference type="ARBA" id="ARBA00022840"/>
    </source>
</evidence>
<dbReference type="EMBL" id="FQZU01000025">
    <property type="protein sequence ID" value="SHK47778.1"/>
    <property type="molecule type" value="Genomic_DNA"/>
</dbReference>
<dbReference type="AlphaFoldDB" id="A0A1M6ST73"/>
<dbReference type="SUPFAM" id="SSF53067">
    <property type="entry name" value="Actin-like ATPase domain"/>
    <property type="match status" value="2"/>
</dbReference>
<keyword evidence="5" id="KW-1185">Reference proteome</keyword>
<dbReference type="InterPro" id="IPR013126">
    <property type="entry name" value="Hsp_70_fam"/>
</dbReference>
<reference evidence="5" key="1">
    <citation type="submission" date="2016-11" db="EMBL/GenBank/DDBJ databases">
        <authorList>
            <person name="Varghese N."/>
            <person name="Submissions S."/>
        </authorList>
    </citation>
    <scope>NUCLEOTIDE SEQUENCE [LARGE SCALE GENOMIC DNA]</scope>
    <source>
        <strain evidence="5">DSM 16219</strain>
    </source>
</reference>
<keyword evidence="2" id="KW-0547">Nucleotide-binding</keyword>
<dbReference type="Gene3D" id="3.90.640.10">
    <property type="entry name" value="Actin, Chain A, domain 4"/>
    <property type="match status" value="1"/>
</dbReference>
<dbReference type="OrthoDB" id="580874at2"/>
<comment type="similarity">
    <text evidence="1">Belongs to the heat shock protein 70 family.</text>
</comment>
<dbReference type="Pfam" id="PF12531">
    <property type="entry name" value="DUF3731"/>
    <property type="match status" value="1"/>
</dbReference>
<dbReference type="CDD" id="cd10170">
    <property type="entry name" value="ASKHA_NBD_HSP70"/>
    <property type="match status" value="1"/>
</dbReference>
<accession>A0A1M6ST73</accession>
<evidence type="ECO:0000313" key="4">
    <source>
        <dbReference type="EMBL" id="SHK47778.1"/>
    </source>
</evidence>
<dbReference type="PANTHER" id="PTHR19375">
    <property type="entry name" value="HEAT SHOCK PROTEIN 70KDA"/>
    <property type="match status" value="1"/>
</dbReference>
<dbReference type="Pfam" id="PF00012">
    <property type="entry name" value="HSP70"/>
    <property type="match status" value="1"/>
</dbReference>
<evidence type="ECO:0000256" key="2">
    <source>
        <dbReference type="ARBA" id="ARBA00022741"/>
    </source>
</evidence>
<dbReference type="Proteomes" id="UP000183994">
    <property type="component" value="Unassembled WGS sequence"/>
</dbReference>
<organism evidence="4 5">
    <name type="scientific">Desulfatibacillum alkenivorans DSM 16219</name>
    <dbReference type="NCBI Taxonomy" id="1121393"/>
    <lineage>
        <taxon>Bacteria</taxon>
        <taxon>Pseudomonadati</taxon>
        <taxon>Thermodesulfobacteriota</taxon>
        <taxon>Desulfobacteria</taxon>
        <taxon>Desulfobacterales</taxon>
        <taxon>Desulfatibacillaceae</taxon>
        <taxon>Desulfatibacillum</taxon>
    </lineage>
</organism>
<sequence>MDINEDQIIVGIDLGTTNSALSYVDLSGKNTASKIKMFHTPQVFAPGELARLPVLPSFLYLPGQYDVDRENLKLPWKDEEIGIVGTFAREQGSKVPGRLVSSAKSWLCHSKVDRTAPILPWNADKEVQKVSPVFASGSYLKHLRIAWNHQAKGVDEKFLENQFVIITVPASFDEVARDFTMEAARTAGIGEVTLLEEPLAAFYSWLVFHENDWENYVKPGELILAVDVGGGTTDFTLITLREVDGSPRFERIAVGDHLILGGDNMDLALARKTEAGFKKAPSQSLNANRWQALCHQCRQAKEAILGGEVDKKTVTLMGEGRGLIANTLSATLTRDQVEETILDGFFPVVDSDSQAPAARKGGITEFGLPYEQDPAVTRHMCKFLERHAQSVKDMLGKEVPFPDLLLFNGGSLKPEVIQTRIREGIKHWFKSDRLPGVLENPDLDLAVARGAAYYGLVKSGMGVKVGSGSARGYYLQVSGVEGQNGKGKALCLLERGVEEGTRINLSQRQFQVLANQPVSFQVYSSSYRSGDKAGDIIDIDDTLTLLPPINTVIQFGKKGVQTQIPVEIEAHYTEVGTLSLWCKSVNTDHKWRLQFQIRKQEAAPQVEDGQVFEESIVNEVFARIDEVFGGKKGELPPERLPNVIAEIVELPREKWPLSLVRRIADDLLKKQQTGRAHGADYEARWLNLMGFCLRPGFGDALDEHRMRTLWSFYKKGPVHPKNPQVMLEWWVLWRRAAGGLTAGQQRQVFQDLMPQMKNAKAGKLKIPPQQKLEMWMLLANLERLHIKDKLECAKLLMEELHPKKAKPQQWWALSRLGSRELLYGPLDRVVYSKDAAAWINTILETEWKNPKPVCQALAHLARMTGDIKRDIEEADRAKVLEWMKNKGAAKSLTKMVAQVVAMDRQEEDSMFGEALPAGIVLRD</sequence>
<keyword evidence="3" id="KW-0067">ATP-binding</keyword>
<dbReference type="GO" id="GO:0005524">
    <property type="term" value="F:ATP binding"/>
    <property type="evidence" value="ECO:0007669"/>
    <property type="project" value="UniProtKB-KW"/>
</dbReference>
<dbReference type="InterPro" id="IPR043129">
    <property type="entry name" value="ATPase_NBD"/>
</dbReference>
<proteinExistence type="inferred from homology"/>
<dbReference type="InterPro" id="IPR018181">
    <property type="entry name" value="Heat_shock_70_CS"/>
</dbReference>
<protein>
    <submittedName>
        <fullName evidence="4">Hsp70 protein</fullName>
    </submittedName>
</protein>
<evidence type="ECO:0000256" key="1">
    <source>
        <dbReference type="ARBA" id="ARBA00007381"/>
    </source>
</evidence>
<evidence type="ECO:0000313" key="5">
    <source>
        <dbReference type="Proteomes" id="UP000183994"/>
    </source>
</evidence>
<dbReference type="PRINTS" id="PR00301">
    <property type="entry name" value="HEATSHOCK70"/>
</dbReference>
<dbReference type="STRING" id="1121393.SAMN02745216_03520"/>